<sequence length="129" mass="15243">MIENESINYELTPDIHERMTENRIEFLIQNKGIFDITEYRKFLNKKYLALPRDNDGKLKNINYDYVIAIIHDARQKYIWDVTDVELLKVLQDIRTGLLNKGLDLTEVEKAIEETRQIILSELSEKLSSN</sequence>
<gene>
    <name evidence="1" type="ORF">EHR08_17035</name>
</gene>
<evidence type="ECO:0000313" key="2">
    <source>
        <dbReference type="Proteomes" id="UP000297649"/>
    </source>
</evidence>
<name>A0A6H3NR18_9LEPT</name>
<comment type="caution">
    <text evidence="1">The sequence shown here is derived from an EMBL/GenBank/DDBJ whole genome shotgun (WGS) entry which is preliminary data.</text>
</comment>
<evidence type="ECO:0000313" key="1">
    <source>
        <dbReference type="EMBL" id="TGN11597.1"/>
    </source>
</evidence>
<dbReference type="Proteomes" id="UP000297649">
    <property type="component" value="Unassembled WGS sequence"/>
</dbReference>
<reference evidence="1" key="1">
    <citation type="journal article" date="2019" name="PLoS Negl. Trop. Dis.">
        <title>Revisiting the worldwide diversity of Leptospira species in the environment.</title>
        <authorList>
            <person name="Vincent A.T."/>
            <person name="Schiettekatte O."/>
            <person name="Bourhy P."/>
            <person name="Veyrier F.J."/>
            <person name="Picardeau M."/>
        </authorList>
    </citation>
    <scope>NUCLEOTIDE SEQUENCE [LARGE SCALE GENOMIC DNA]</scope>
    <source>
        <strain evidence="1">201601109</strain>
    </source>
</reference>
<keyword evidence="2" id="KW-1185">Reference proteome</keyword>
<organism evidence="1 2">
    <name type="scientific">Leptospira bandrabouensis</name>
    <dbReference type="NCBI Taxonomy" id="2484903"/>
    <lineage>
        <taxon>Bacteria</taxon>
        <taxon>Pseudomonadati</taxon>
        <taxon>Spirochaetota</taxon>
        <taxon>Spirochaetia</taxon>
        <taxon>Leptospirales</taxon>
        <taxon>Leptospiraceae</taxon>
        <taxon>Leptospira</taxon>
    </lineage>
</organism>
<dbReference type="AlphaFoldDB" id="A0A6H3NR18"/>
<dbReference type="EMBL" id="RQHU01000022">
    <property type="protein sequence ID" value="TGN11597.1"/>
    <property type="molecule type" value="Genomic_DNA"/>
</dbReference>
<protein>
    <submittedName>
        <fullName evidence="1">Uncharacterized protein</fullName>
    </submittedName>
</protein>
<accession>A0A6H3NR18</accession>
<proteinExistence type="predicted"/>
<dbReference type="RefSeq" id="WP_135781505.1">
    <property type="nucleotide sequence ID" value="NZ_RQHU01000022.1"/>
</dbReference>